<dbReference type="InterPro" id="IPR042099">
    <property type="entry name" value="ANL_N_sf"/>
</dbReference>
<evidence type="ECO:0000256" key="1">
    <source>
        <dbReference type="ARBA" id="ARBA00001957"/>
    </source>
</evidence>
<dbReference type="InterPro" id="IPR006162">
    <property type="entry name" value="Ppantetheine_attach_site"/>
</dbReference>
<dbReference type="Pfam" id="PF00975">
    <property type="entry name" value="Thioesterase"/>
    <property type="match status" value="1"/>
</dbReference>
<reference evidence="9" key="1">
    <citation type="submission" date="2017-05" db="EMBL/GenBank/DDBJ databases">
        <authorList>
            <person name="Sung H."/>
        </authorList>
    </citation>
    <scope>NUCLEOTIDE SEQUENCE [LARGE SCALE GENOMIC DNA]</scope>
    <source>
        <strain evidence="9">AR23208</strain>
    </source>
</reference>
<evidence type="ECO:0000256" key="4">
    <source>
        <dbReference type="ARBA" id="ARBA00022553"/>
    </source>
</evidence>
<dbReference type="GO" id="GO:0008610">
    <property type="term" value="P:lipid biosynthetic process"/>
    <property type="evidence" value="ECO:0007669"/>
    <property type="project" value="UniProtKB-ARBA"/>
</dbReference>
<dbReference type="InterPro" id="IPR001031">
    <property type="entry name" value="Thioesterase"/>
</dbReference>
<dbReference type="InterPro" id="IPR010071">
    <property type="entry name" value="AA_adenyl_dom"/>
</dbReference>
<feature type="compositionally biased region" description="Basic and acidic residues" evidence="6">
    <location>
        <begin position="1306"/>
        <end position="1335"/>
    </location>
</feature>
<evidence type="ECO:0000313" key="9">
    <source>
        <dbReference type="Proteomes" id="UP000195437"/>
    </source>
</evidence>
<dbReference type="GO" id="GO:0003824">
    <property type="term" value="F:catalytic activity"/>
    <property type="evidence" value="ECO:0007669"/>
    <property type="project" value="InterPro"/>
</dbReference>
<dbReference type="InterPro" id="IPR009081">
    <property type="entry name" value="PP-bd_ACP"/>
</dbReference>
<dbReference type="NCBIfam" id="NF003417">
    <property type="entry name" value="PRK04813.1"/>
    <property type="match status" value="2"/>
</dbReference>
<dbReference type="FunFam" id="3.40.50.980:FF:000002">
    <property type="entry name" value="Enterobactin synthetase component F"/>
    <property type="match status" value="1"/>
</dbReference>
<dbReference type="PROSITE" id="PS00012">
    <property type="entry name" value="PHOSPHOPANTETHEINE"/>
    <property type="match status" value="1"/>
</dbReference>
<dbReference type="GO" id="GO:0017000">
    <property type="term" value="P:antibiotic biosynthetic process"/>
    <property type="evidence" value="ECO:0007669"/>
    <property type="project" value="UniProtKB-KW"/>
</dbReference>
<evidence type="ECO:0000313" key="8">
    <source>
        <dbReference type="EMBL" id="ARU60220.1"/>
    </source>
</evidence>
<dbReference type="PROSITE" id="PS50075">
    <property type="entry name" value="CARRIER"/>
    <property type="match status" value="2"/>
</dbReference>
<dbReference type="PANTHER" id="PTHR45527">
    <property type="entry name" value="NONRIBOSOMAL PEPTIDE SYNTHETASE"/>
    <property type="match status" value="1"/>
</dbReference>
<dbReference type="CDD" id="cd17643">
    <property type="entry name" value="A_NRPS_Cytc1-like"/>
    <property type="match status" value="1"/>
</dbReference>
<dbReference type="Gene3D" id="3.30.559.30">
    <property type="entry name" value="Nonribosomal peptide synthetase, condensation domain"/>
    <property type="match status" value="2"/>
</dbReference>
<dbReference type="InterPro" id="IPR020802">
    <property type="entry name" value="TesA-like"/>
</dbReference>
<dbReference type="GO" id="GO:0043041">
    <property type="term" value="P:amino acid activation for nonribosomal peptide biosynthetic process"/>
    <property type="evidence" value="ECO:0007669"/>
    <property type="project" value="TreeGrafter"/>
</dbReference>
<dbReference type="CDD" id="cd17646">
    <property type="entry name" value="A_NRPS_AB3403-like"/>
    <property type="match status" value="1"/>
</dbReference>
<dbReference type="GO" id="GO:0044550">
    <property type="term" value="P:secondary metabolite biosynthetic process"/>
    <property type="evidence" value="ECO:0007669"/>
    <property type="project" value="UniProtKB-ARBA"/>
</dbReference>
<sequence>MRIHNLEDIFLLTPLQQGMLFHTLMEPESGVYFVQFRLGIEGNLDAQALQEAWQEVTQRHAALRTEIHWQGLEKPVQVVYKHVDLPFATLDWRGMTAEEREARFAEFLREDRRKGFELTAAPLMRLCLIRFADEVHRLVWSSHHLLMDGWSMPVVIQEVLALYQAKTKGHDIQLTEARSYGDYIRWLRQQDLQGAESYWRGLLQGFSAPTPLPLQKTVAEQQGASFEKAALVLSVQDTERLQSLARRHRVTLGSFVQAAWGVLLARYSGEDDIVFGVTVSGRPATLQGVESMVGMFINSLPMRMRLEQDDTVVALVRKLRDQQVDMGQYEYSPLVQVQKWSPLPKGTQLFDTLVVVENYPLDASLQEQQNDLEMYRVGEQVEFTNYGINLQVSPADDVTFEIHYDGGRFAHSIIEGMLCHLQAILLAMIERPEAKAASLPLISREEQQALLQSWQRETKRFPQEACLHELFEAQAARTPERIAAVYDGEELTYAQLNERANRLARFLQTKGAGPERLVGLAVERSIDMVVGILGILKAGAAYVPLDPSYPPERLAFLLEDAEIGLLVTQSHLLATLPATEADTVCLDRDAEWIAEKSGANLGVEMTPDNLAYIIYTSGSTGNPKGVLIPHRNVGRLMAATEHWYGFDEHDVWTLFHSYAFDFSVWELWGALLYGGKLVVVPYLVSRSPEAFCELLAREGVTVLNQTPSAFRQLIAAEEKLDLAGELALRYVIFGGEALELQSLKPWFDRHGDQQPQLVNMYGITETTVHVTYRPIGLGDLESGIGSVIGEPIPDLELYVLDANLQPVPVGVRGELYVGGAGLARGYLNRPELTAERFIPHPFAEDAAARLYKTGDLARYLPGGELEYQGRIDHQVKVRGFRIELGEIEAALAKHKDVKAAVVIVREDTPGDKRLAAYLVMQEGQEVSVSELRAFLKETLPDYMVPTAFVFLSALPLTANGKTDTKALPAPNLSADRRTAFAAPENLVQEQLAAIWAGVLGVNAVGIDDNYFELGGDSILSIQILSQATAAGLNVTLQDLFRYPTIRELAVKAEGGAGHVVATAPRLEPFALVKEADRQLLPGGLADAYPLTKLQAGMLFHSAFTEDTIAYHNVTSYKLRGELAVEKFEEALARLVQNHAVLRTSFDLTGYSEPLQLVHERVDLPLEIVDLRGRSAEEQAVVLERWHADELQNRFDWSQAPLLRVTLHLLADDTVQFGLTEHHAILDGWSVASLLTEVFRTYAALLRGEEVADQPLQAQFRDYVALEQQALQSPQSAQFWQDKLADANFGTLPRWPMTEGFHAVESSTDHRSRRDEKPETAQADETRTPADNRQTEQAEASTARISYAEVAIPEDVSEQLKDFARVAGVPVKSILLAAHLRVMSLLTGQPDVVTGLVAGGRTEAEDGERTLGLFLNTLPLRLTLDGGTWLDLVRGAFSAEQEMLPHRRYPMAQVQQELGGQPLFEAAFNYTHFHVYEALQEVQEVEVVDFHATADTNFAFGVECSQDLTTAQLKMQVRWDASEFAGEQMQRVARYYEFALRDMAQDPQAHYAKANLLSYDEHMLLHGFNDTARDYDLQPLHRLIETQAARTPQGQAVIFRDTALTYAELNQRANRLARLLQAQGVTRGCLVGVAMERSIEMVTSLLAILKAGGAYVPFDPDYPAERLAFMQQDATPEVLLTQSHLEDRFSAAKGKTLCVDLLDLTQGAGEDLADAAGLDDPAYMIYTSGSTGHPKGVLVPHRGIANRLLWMQEQYGLTPSDRVMQKTPFSFDVSVWEFFWPLMTGAALVVAEPGRHGDSRYLLDLINGQGITTMHFVPSMLQLFLEEQELSTISTLRQVMCSGEALPYDLQEKFFQKLSCRLHNLYGPTEASVDVTYWECEPDNVLKLVPIGRPVANTAMHVLDEHLLPVPVGVAGELFIGGEQLALGYHNRPELTAERFIQTPYGRLYKTGDLARWLPNGALEYLGRLDFQVKIRGFRIELGEIESALLAHSEVRETVVTALEQNGDKRLVGYVVPAGAIKLSASDLRAHLQTTLADYMVPSAFVVLDQLPLSPNGKVDRIALPAPEGAQSDRETPYLAPRTAAEQTLAGFFSTLLGVEQAGVHDDFFHLGGHSLLALRLMALIEKEFARTLPLSVLFEHRTVEKLALLLGDQEAMQSATSVLVPLQTEGSSAPLFLVHAVGGGAMSYVELADQLKGEMPVYALQAPGLETGETPLRSIPELAARYAAEIRRVQPQGPYRLGGWSFGGAVAYELAAQLKHAGQDVEFLLMLDTYEPRDGIGEAEPNLLLAFAADLAGQHGLRPTEEQAESFHSALVADSAGQHDLNPNTVQAQDFNPQTVDALYAAVTAAGMLPDLTPQQFRRLYEVFSANRTALQAYRPLQCDVRVELFQASEHDLGWQELADVTVTRLDADHYSIIRAPHVQTIVQRLCKQLV</sequence>
<keyword evidence="5" id="KW-0045">Antibiotic biosynthesis</keyword>
<dbReference type="Gene3D" id="3.30.559.10">
    <property type="entry name" value="Chloramphenicol acetyltransferase-like domain"/>
    <property type="match status" value="2"/>
</dbReference>
<dbReference type="SUPFAM" id="SSF53474">
    <property type="entry name" value="alpha/beta-Hydrolases"/>
    <property type="match status" value="1"/>
</dbReference>
<dbReference type="OrthoDB" id="9765680at2"/>
<dbReference type="InterPro" id="IPR000873">
    <property type="entry name" value="AMP-dep_synth/lig_dom"/>
</dbReference>
<dbReference type="PANTHER" id="PTHR45527:SF14">
    <property type="entry name" value="PLIPASTATIN SYNTHASE SUBUNIT B"/>
    <property type="match status" value="1"/>
</dbReference>
<dbReference type="FunFam" id="3.30.300.30:FF:000010">
    <property type="entry name" value="Enterobactin synthetase component F"/>
    <property type="match status" value="2"/>
</dbReference>
<dbReference type="KEGG" id="tum:CBW65_03465"/>
<evidence type="ECO:0000256" key="6">
    <source>
        <dbReference type="SAM" id="MobiDB-lite"/>
    </source>
</evidence>
<protein>
    <recommendedName>
        <fullName evidence="7">Carrier domain-containing protein</fullName>
    </recommendedName>
</protein>
<feature type="domain" description="Carrier" evidence="7">
    <location>
        <begin position="2079"/>
        <end position="2154"/>
    </location>
</feature>
<keyword evidence="3" id="KW-0596">Phosphopantetheine</keyword>
<dbReference type="Proteomes" id="UP000195437">
    <property type="component" value="Chromosome"/>
</dbReference>
<feature type="domain" description="Carrier" evidence="7">
    <location>
        <begin position="982"/>
        <end position="1056"/>
    </location>
</feature>
<name>A0A1Y0IIU0_9BACL</name>
<dbReference type="FunFam" id="2.30.38.10:FF:000001">
    <property type="entry name" value="Non-ribosomal peptide synthetase PvdI"/>
    <property type="match status" value="2"/>
</dbReference>
<dbReference type="InterPro" id="IPR020806">
    <property type="entry name" value="PKS_PP-bd"/>
</dbReference>
<dbReference type="Gene3D" id="3.30.300.30">
    <property type="match status" value="2"/>
</dbReference>
<evidence type="ECO:0000259" key="7">
    <source>
        <dbReference type="PROSITE" id="PS50075"/>
    </source>
</evidence>
<dbReference type="InterPro" id="IPR020845">
    <property type="entry name" value="AMP-binding_CS"/>
</dbReference>
<dbReference type="SUPFAM" id="SSF56801">
    <property type="entry name" value="Acetyl-CoA synthetase-like"/>
    <property type="match status" value="2"/>
</dbReference>
<dbReference type="EMBL" id="CP021434">
    <property type="protein sequence ID" value="ARU60220.1"/>
    <property type="molecule type" value="Genomic_DNA"/>
</dbReference>
<evidence type="ECO:0000256" key="2">
    <source>
        <dbReference type="ARBA" id="ARBA00006432"/>
    </source>
</evidence>
<dbReference type="InterPro" id="IPR025110">
    <property type="entry name" value="AMP-bd_C"/>
</dbReference>
<proteinExistence type="inferred from homology"/>
<dbReference type="SMART" id="SM00824">
    <property type="entry name" value="PKS_TE"/>
    <property type="match status" value="1"/>
</dbReference>
<dbReference type="SUPFAM" id="SSF47336">
    <property type="entry name" value="ACP-like"/>
    <property type="match status" value="2"/>
</dbReference>
<dbReference type="Gene3D" id="3.40.50.1820">
    <property type="entry name" value="alpha/beta hydrolase"/>
    <property type="match status" value="1"/>
</dbReference>
<dbReference type="GO" id="GO:0005737">
    <property type="term" value="C:cytoplasm"/>
    <property type="evidence" value="ECO:0007669"/>
    <property type="project" value="TreeGrafter"/>
</dbReference>
<dbReference type="CDD" id="cd19543">
    <property type="entry name" value="DCL_NRPS"/>
    <property type="match status" value="1"/>
</dbReference>
<dbReference type="Gene3D" id="3.40.50.12780">
    <property type="entry name" value="N-terminal domain of ligase-like"/>
    <property type="match status" value="1"/>
</dbReference>
<keyword evidence="9" id="KW-1185">Reference proteome</keyword>
<accession>A0A1Y0IIU0</accession>
<dbReference type="Pfam" id="PF00501">
    <property type="entry name" value="AMP-binding"/>
    <property type="match status" value="2"/>
</dbReference>
<feature type="region of interest" description="Disordered" evidence="6">
    <location>
        <begin position="1302"/>
        <end position="1341"/>
    </location>
</feature>
<dbReference type="Gene3D" id="2.30.38.10">
    <property type="entry name" value="Luciferase, Domain 3"/>
    <property type="match status" value="1"/>
</dbReference>
<dbReference type="NCBIfam" id="TIGR01733">
    <property type="entry name" value="AA-adenyl-dom"/>
    <property type="match status" value="2"/>
</dbReference>
<dbReference type="Gene3D" id="3.40.50.980">
    <property type="match status" value="2"/>
</dbReference>
<dbReference type="FunFam" id="1.10.1200.10:FF:000005">
    <property type="entry name" value="Nonribosomal peptide synthetase 1"/>
    <property type="match status" value="1"/>
</dbReference>
<dbReference type="InterPro" id="IPR001242">
    <property type="entry name" value="Condensation_dom"/>
</dbReference>
<dbReference type="FunFam" id="3.40.50.12780:FF:000012">
    <property type="entry name" value="Non-ribosomal peptide synthetase"/>
    <property type="match status" value="2"/>
</dbReference>
<dbReference type="GO" id="GO:0031177">
    <property type="term" value="F:phosphopantetheine binding"/>
    <property type="evidence" value="ECO:0007669"/>
    <property type="project" value="InterPro"/>
</dbReference>
<dbReference type="PROSITE" id="PS00455">
    <property type="entry name" value="AMP_BINDING"/>
    <property type="match status" value="2"/>
</dbReference>
<gene>
    <name evidence="8" type="ORF">CBW65_03465</name>
</gene>
<dbReference type="Gene3D" id="1.10.1200.10">
    <property type="entry name" value="ACP-like"/>
    <property type="match status" value="2"/>
</dbReference>
<dbReference type="Pfam" id="PF13193">
    <property type="entry name" value="AMP-binding_C"/>
    <property type="match status" value="2"/>
</dbReference>
<evidence type="ECO:0000256" key="5">
    <source>
        <dbReference type="ARBA" id="ARBA00023194"/>
    </source>
</evidence>
<dbReference type="FunFam" id="3.40.50.980:FF:000001">
    <property type="entry name" value="Non-ribosomal peptide synthetase"/>
    <property type="match status" value="2"/>
</dbReference>
<comment type="cofactor">
    <cofactor evidence="1">
        <name>pantetheine 4'-phosphate</name>
        <dbReference type="ChEBI" id="CHEBI:47942"/>
    </cofactor>
</comment>
<dbReference type="Pfam" id="PF00550">
    <property type="entry name" value="PP-binding"/>
    <property type="match status" value="2"/>
</dbReference>
<dbReference type="SMART" id="SM00823">
    <property type="entry name" value="PKS_PP"/>
    <property type="match status" value="2"/>
</dbReference>
<dbReference type="InterPro" id="IPR036736">
    <property type="entry name" value="ACP-like_sf"/>
</dbReference>
<evidence type="ECO:0000256" key="3">
    <source>
        <dbReference type="ARBA" id="ARBA00022450"/>
    </source>
</evidence>
<dbReference type="InterPro" id="IPR023213">
    <property type="entry name" value="CAT-like_dom_sf"/>
</dbReference>
<comment type="similarity">
    <text evidence="2">Belongs to the ATP-dependent AMP-binding enzyme family.</text>
</comment>
<organism evidence="8 9">
    <name type="scientific">Tumebacillus avium</name>
    <dbReference type="NCBI Taxonomy" id="1903704"/>
    <lineage>
        <taxon>Bacteria</taxon>
        <taxon>Bacillati</taxon>
        <taxon>Bacillota</taxon>
        <taxon>Bacilli</taxon>
        <taxon>Bacillales</taxon>
        <taxon>Alicyclobacillaceae</taxon>
        <taxon>Tumebacillus</taxon>
    </lineage>
</organism>
<keyword evidence="4" id="KW-0597">Phosphoprotein</keyword>
<dbReference type="InterPro" id="IPR029058">
    <property type="entry name" value="AB_hydrolase_fold"/>
</dbReference>
<dbReference type="Pfam" id="PF00668">
    <property type="entry name" value="Condensation"/>
    <property type="match status" value="2"/>
</dbReference>
<dbReference type="InterPro" id="IPR045851">
    <property type="entry name" value="AMP-bd_C_sf"/>
</dbReference>
<dbReference type="SUPFAM" id="SSF52777">
    <property type="entry name" value="CoA-dependent acyltransferases"/>
    <property type="match status" value="4"/>
</dbReference>